<dbReference type="GO" id="GO:0003700">
    <property type="term" value="F:DNA-binding transcription factor activity"/>
    <property type="evidence" value="ECO:0007669"/>
    <property type="project" value="TreeGrafter"/>
</dbReference>
<keyword evidence="2" id="KW-0238">DNA-binding</keyword>
<dbReference type="InterPro" id="IPR009057">
    <property type="entry name" value="Homeodomain-like_sf"/>
</dbReference>
<evidence type="ECO:0000259" key="4">
    <source>
        <dbReference type="Pfam" id="PF02909"/>
    </source>
</evidence>
<dbReference type="InterPro" id="IPR004111">
    <property type="entry name" value="Repressor_TetR_C"/>
</dbReference>
<gene>
    <name evidence="5" type="ORF">SAMN05216207_102413</name>
</gene>
<dbReference type="InterPro" id="IPR036271">
    <property type="entry name" value="Tet_transcr_reg_TetR-rel_C_sf"/>
</dbReference>
<dbReference type="InterPro" id="IPR050109">
    <property type="entry name" value="HTH-type_TetR-like_transc_reg"/>
</dbReference>
<protein>
    <submittedName>
        <fullName evidence="5">Transcriptional regulator, TetR family</fullName>
    </submittedName>
</protein>
<dbReference type="AlphaFoldDB" id="A0A1I5CTX9"/>
<dbReference type="STRING" id="260086.SAMN05216207_102413"/>
<proteinExistence type="predicted"/>
<keyword evidence="3" id="KW-0804">Transcription</keyword>
<keyword evidence="1" id="KW-0805">Transcription regulation</keyword>
<evidence type="ECO:0000256" key="3">
    <source>
        <dbReference type="ARBA" id="ARBA00023163"/>
    </source>
</evidence>
<dbReference type="GO" id="GO:0045892">
    <property type="term" value="P:negative regulation of DNA-templated transcription"/>
    <property type="evidence" value="ECO:0007669"/>
    <property type="project" value="InterPro"/>
</dbReference>
<evidence type="ECO:0000256" key="2">
    <source>
        <dbReference type="ARBA" id="ARBA00023125"/>
    </source>
</evidence>
<accession>A0A1I5CTX9</accession>
<dbReference type="Gene3D" id="1.10.357.10">
    <property type="entry name" value="Tetracycline Repressor, domain 2"/>
    <property type="match status" value="1"/>
</dbReference>
<evidence type="ECO:0000256" key="1">
    <source>
        <dbReference type="ARBA" id="ARBA00023015"/>
    </source>
</evidence>
<dbReference type="SUPFAM" id="SSF46689">
    <property type="entry name" value="Homeodomain-like"/>
    <property type="match status" value="1"/>
</dbReference>
<evidence type="ECO:0000313" key="5">
    <source>
        <dbReference type="EMBL" id="SFN90392.1"/>
    </source>
</evidence>
<dbReference type="PANTHER" id="PTHR30055:SF151">
    <property type="entry name" value="TRANSCRIPTIONAL REGULATORY PROTEIN"/>
    <property type="match status" value="1"/>
</dbReference>
<reference evidence="5 6" key="1">
    <citation type="submission" date="2016-10" db="EMBL/GenBank/DDBJ databases">
        <authorList>
            <person name="de Groot N.N."/>
        </authorList>
    </citation>
    <scope>NUCLEOTIDE SEQUENCE [LARGE SCALE GENOMIC DNA]</scope>
    <source>
        <strain evidence="5 6">CGMCC 4.1877</strain>
    </source>
</reference>
<name>A0A1I5CTX9_PSUAM</name>
<dbReference type="Gene3D" id="1.10.10.60">
    <property type="entry name" value="Homeodomain-like"/>
    <property type="match status" value="1"/>
</dbReference>
<dbReference type="PANTHER" id="PTHR30055">
    <property type="entry name" value="HTH-TYPE TRANSCRIPTIONAL REGULATOR RUTR"/>
    <property type="match status" value="1"/>
</dbReference>
<dbReference type="SUPFAM" id="SSF48498">
    <property type="entry name" value="Tetracyclin repressor-like, C-terminal domain"/>
    <property type="match status" value="1"/>
</dbReference>
<evidence type="ECO:0000313" key="6">
    <source>
        <dbReference type="Proteomes" id="UP000199614"/>
    </source>
</evidence>
<dbReference type="Pfam" id="PF02909">
    <property type="entry name" value="TetR_C_1"/>
    <property type="match status" value="1"/>
</dbReference>
<keyword evidence="6" id="KW-1185">Reference proteome</keyword>
<sequence>MSDQEHVAGPEQWGTPEGRAMIELLWDPPPPARRGPRQRLTLDQVVEAGMAVAARSVDELSMRKVAQELGVGAMSLYTYVPGRDELFELMIDRAWAGRKLPDTGLPWRAQAEFHAHEAWRMYREHPWLISSNLWRMPLGPHVLDVQEDLYRVMLLTGLAPGTVVRSAGLIESHVFGTARAAITDTSLAARTGVTQDDYYSSRAGFWGTYYSEERFPTMLTLWNAGGFDEAADAEYPEGDWEFGLRLILDGIERLAA</sequence>
<dbReference type="Proteomes" id="UP000199614">
    <property type="component" value="Unassembled WGS sequence"/>
</dbReference>
<dbReference type="EMBL" id="FOUY01000024">
    <property type="protein sequence ID" value="SFN90392.1"/>
    <property type="molecule type" value="Genomic_DNA"/>
</dbReference>
<dbReference type="RefSeq" id="WP_245773690.1">
    <property type="nucleotide sequence ID" value="NZ_FOUY01000024.1"/>
</dbReference>
<dbReference type="GO" id="GO:0000976">
    <property type="term" value="F:transcription cis-regulatory region binding"/>
    <property type="evidence" value="ECO:0007669"/>
    <property type="project" value="TreeGrafter"/>
</dbReference>
<feature type="domain" description="Tetracycline repressor TetR C-terminal" evidence="4">
    <location>
        <begin position="101"/>
        <end position="253"/>
    </location>
</feature>
<organism evidence="5 6">
    <name type="scientific">Pseudonocardia ammonioxydans</name>
    <dbReference type="NCBI Taxonomy" id="260086"/>
    <lineage>
        <taxon>Bacteria</taxon>
        <taxon>Bacillati</taxon>
        <taxon>Actinomycetota</taxon>
        <taxon>Actinomycetes</taxon>
        <taxon>Pseudonocardiales</taxon>
        <taxon>Pseudonocardiaceae</taxon>
        <taxon>Pseudonocardia</taxon>
    </lineage>
</organism>